<dbReference type="Proteomes" id="UP001597299">
    <property type="component" value="Unassembled WGS sequence"/>
</dbReference>
<dbReference type="SUPFAM" id="SSF56059">
    <property type="entry name" value="Glutathione synthetase ATP-binding domain-like"/>
    <property type="match status" value="1"/>
</dbReference>
<reference evidence="2" key="1">
    <citation type="journal article" date="2019" name="Int. J. Syst. Evol. Microbiol.">
        <title>The Global Catalogue of Microorganisms (GCM) 10K type strain sequencing project: providing services to taxonomists for standard genome sequencing and annotation.</title>
        <authorList>
            <consortium name="The Broad Institute Genomics Platform"/>
            <consortium name="The Broad Institute Genome Sequencing Center for Infectious Disease"/>
            <person name="Wu L."/>
            <person name="Ma J."/>
        </authorList>
    </citation>
    <scope>NUCLEOTIDE SEQUENCE [LARGE SCALE GENOMIC DNA]</scope>
    <source>
        <strain evidence="2">CCM 7435</strain>
    </source>
</reference>
<accession>A0ABW4Z3C4</accession>
<comment type="caution">
    <text evidence="1">The sequence shown here is derived from an EMBL/GenBank/DDBJ whole genome shotgun (WGS) entry which is preliminary data.</text>
</comment>
<protein>
    <submittedName>
        <fullName evidence="1">DUF3182 family protein</fullName>
    </submittedName>
</protein>
<dbReference type="RefSeq" id="WP_213355881.1">
    <property type="nucleotide sequence ID" value="NZ_JAHBGB010000044.1"/>
</dbReference>
<evidence type="ECO:0000313" key="2">
    <source>
        <dbReference type="Proteomes" id="UP001597299"/>
    </source>
</evidence>
<name>A0ABW4Z3C4_9HYPH</name>
<gene>
    <name evidence="1" type="ORF">ACFSNC_22090</name>
</gene>
<dbReference type="Pfam" id="PF11379">
    <property type="entry name" value="DUF3182"/>
    <property type="match status" value="1"/>
</dbReference>
<sequence>MGSLEGLPLSNRPVARPTGAAVALVAEPGDMLGHRHQAVEALARRIASLRGSPILTLSEGGMAQLRVYAVPVETLVGGEFAARLGIESERDFFGGLVPYAVQAGKAITHPLPDDDATRPEGWSNAFGLAVREVVPAGFSAFDIDAARRAAGLLLPRGPLRVKPGWSDGGREQAIVADAVACEAALAALERDLLAEQGVVLEEDLSDAVTFSIGRVRIDDTILSYVGQQSTTRDNAGVAAYGGSTLTVVPGDLEALLALELDATARRAVECALVYDGAAMQHFPGLIASRRNYDVIAGRDARGKPRIGVLEQSWRIGGASGAEIAAFEAFHDEPDLVAVRTSCTERYGAIGRRAGDLPDDSFVYYQGDDPVVGPLLKYATIEARYRAS</sequence>
<dbReference type="InterPro" id="IPR021519">
    <property type="entry name" value="DUF3182"/>
</dbReference>
<keyword evidence="2" id="KW-1185">Reference proteome</keyword>
<dbReference type="EMBL" id="JBHUHD010000001">
    <property type="protein sequence ID" value="MFD2143107.1"/>
    <property type="molecule type" value="Genomic_DNA"/>
</dbReference>
<organism evidence="1 2">
    <name type="scientific">Ancylobacter oerskovii</name>
    <dbReference type="NCBI Taxonomy" id="459519"/>
    <lineage>
        <taxon>Bacteria</taxon>
        <taxon>Pseudomonadati</taxon>
        <taxon>Pseudomonadota</taxon>
        <taxon>Alphaproteobacteria</taxon>
        <taxon>Hyphomicrobiales</taxon>
        <taxon>Xanthobacteraceae</taxon>
        <taxon>Ancylobacter</taxon>
    </lineage>
</organism>
<evidence type="ECO:0000313" key="1">
    <source>
        <dbReference type="EMBL" id="MFD2143107.1"/>
    </source>
</evidence>
<proteinExistence type="predicted"/>